<evidence type="ECO:0000256" key="1">
    <source>
        <dbReference type="SAM" id="MobiDB-lite"/>
    </source>
</evidence>
<comment type="caution">
    <text evidence="2">The sequence shown here is derived from an EMBL/GenBank/DDBJ whole genome shotgun (WGS) entry which is preliminary data.</text>
</comment>
<proteinExistence type="predicted"/>
<evidence type="ECO:0000313" key="2">
    <source>
        <dbReference type="EMBL" id="GJT83629.1"/>
    </source>
</evidence>
<reference evidence="2" key="2">
    <citation type="submission" date="2022-01" db="EMBL/GenBank/DDBJ databases">
        <authorList>
            <person name="Yamashiro T."/>
            <person name="Shiraishi A."/>
            <person name="Satake H."/>
            <person name="Nakayama K."/>
        </authorList>
    </citation>
    <scope>NUCLEOTIDE SEQUENCE</scope>
</reference>
<evidence type="ECO:0000313" key="3">
    <source>
        <dbReference type="Proteomes" id="UP001151760"/>
    </source>
</evidence>
<accession>A0ABQ5H7M0</accession>
<dbReference type="EMBL" id="BQNB010019279">
    <property type="protein sequence ID" value="GJT83629.1"/>
    <property type="molecule type" value="Genomic_DNA"/>
</dbReference>
<reference evidence="2" key="1">
    <citation type="journal article" date="2022" name="Int. J. Mol. Sci.">
        <title>Draft Genome of Tanacetum Coccineum: Genomic Comparison of Closely Related Tanacetum-Family Plants.</title>
        <authorList>
            <person name="Yamashiro T."/>
            <person name="Shiraishi A."/>
            <person name="Nakayama K."/>
            <person name="Satake H."/>
        </authorList>
    </citation>
    <scope>NUCLEOTIDE SEQUENCE</scope>
</reference>
<feature type="region of interest" description="Disordered" evidence="1">
    <location>
        <begin position="88"/>
        <end position="107"/>
    </location>
</feature>
<organism evidence="2 3">
    <name type="scientific">Tanacetum coccineum</name>
    <dbReference type="NCBI Taxonomy" id="301880"/>
    <lineage>
        <taxon>Eukaryota</taxon>
        <taxon>Viridiplantae</taxon>
        <taxon>Streptophyta</taxon>
        <taxon>Embryophyta</taxon>
        <taxon>Tracheophyta</taxon>
        <taxon>Spermatophyta</taxon>
        <taxon>Magnoliopsida</taxon>
        <taxon>eudicotyledons</taxon>
        <taxon>Gunneridae</taxon>
        <taxon>Pentapetalae</taxon>
        <taxon>asterids</taxon>
        <taxon>campanulids</taxon>
        <taxon>Asterales</taxon>
        <taxon>Asteraceae</taxon>
        <taxon>Asteroideae</taxon>
        <taxon>Anthemideae</taxon>
        <taxon>Anthemidinae</taxon>
        <taxon>Tanacetum</taxon>
    </lineage>
</organism>
<name>A0ABQ5H7M0_9ASTR</name>
<gene>
    <name evidence="2" type="ORF">Tco_1057971</name>
</gene>
<feature type="region of interest" description="Disordered" evidence="1">
    <location>
        <begin position="342"/>
        <end position="362"/>
    </location>
</feature>
<keyword evidence="3" id="KW-1185">Reference proteome</keyword>
<sequence length="573" mass="65183">MVLRSSRSISTFSPPTTHLQHAEEFVVTADATKSLVLDQNVEEEKDDKFVNMKKVAEETIEETPTIEQLLDEVDKQNKAVQEILERFNTEDSDDTQENDVSKSDTILQDDHASAERLSLPDHMDHICEEVTSLYIRIGDMESSIVQQVSADFKSSLPTLITESLKEQLPQDLPHVEAHVQKNLQDQLFNLLLKPMYKEFNAFNKLESQIFVLLQKELSKSIHKDIKQSIRLKVKKGMKEVQDKLSWCTSTVATNSQHVRDLRVMIKDIVSLLEAAKVFKKDNAKGEKWEKNIVESKGEQPADVKVANKESAPLASNNKPSEGKELVGSQLCEKEEPGNELVQYQEEGGSNPKAPKLKPFITPEGPLSQEEFDSISGNYKRLKTLGFSEWLKVHALASKKLTAEDKKRKRTEFIKEVFVTGDVRVNGMDMNLIPPPGVLPIQAPPVVVPIEWLVIKEPESGIFYMNRNTDVVFQRESEFHLTPTVKLIRIQNQIKVDSEIANEMFRIMNYVIEARSDCIKARETVVMKGLSECKASESNIRRIQVKDIIKKVKDYLKTYSLAGMDISWYVEGIR</sequence>
<protein>
    <submittedName>
        <fullName evidence="2">Uncharacterized protein</fullName>
    </submittedName>
</protein>
<dbReference type="Proteomes" id="UP001151760">
    <property type="component" value="Unassembled WGS sequence"/>
</dbReference>